<dbReference type="GO" id="GO:0010088">
    <property type="term" value="P:phloem development"/>
    <property type="evidence" value="ECO:0007669"/>
    <property type="project" value="InterPro"/>
</dbReference>
<evidence type="ECO:0000256" key="1">
    <source>
        <dbReference type="ARBA" id="ARBA00006568"/>
    </source>
</evidence>
<keyword evidence="2" id="KW-0430">Lectin</keyword>
<dbReference type="Pfam" id="PF14576">
    <property type="entry name" value="SEO_N"/>
    <property type="match status" value="1"/>
</dbReference>
<dbReference type="Pfam" id="PF03478">
    <property type="entry name" value="Beta-prop_KIB1-4"/>
    <property type="match status" value="1"/>
</dbReference>
<dbReference type="PROSITE" id="PS51752">
    <property type="entry name" value="JACALIN_LECTIN"/>
    <property type="match status" value="1"/>
</dbReference>
<dbReference type="InterPro" id="IPR036404">
    <property type="entry name" value="Jacalin-like_lectin_dom_sf"/>
</dbReference>
<accession>A0AAW2DXE1</accession>
<sequence>MDTKAVTGPVQKPNATTPSQQPSQASNVLLQATPLLQPGQQLGPLLPTSNLGSVQQTSNPAGTYQQPNPQTNYGAVQQPNPQANFALQQPTPLTNYALQQPNPQTNYGAVQQPNPQTKQVPFQPSNQQTSLVPYQQPNPQTNLGAWQRPAPLGSLQPSTLLSNLAPNATHQLIRGDRSMLTMSDDNALVSHILGSHTPDGRDIDVTHLLRLVEDILRRATLTPETLLTTGSQTYLDSGFDDKTHHTNFLATLEALSYTIDRIACELAYKALGGKDAHQTTVAICNMVSHYGWDAKLVLALAAFGLNYGEFWLLAQIYSTNQLAKAMAILKQVPGIIEHAAPLKPRFDALNDLIRTILEVTWCVIEFKDLPSIYITMDVPALASAMIHIPTAVYWTIRSIVACASQISSFTNMGYEFALSTSEAWELSNLTHKLKTILEHLKKKMEECVRYIEERRDVESYQMLVELFKMIHIDNMRVLKALICPRDDVLALVDGTTKKRVNLDVLRRKNVLLLISSLDITQDELSILEQSYNESRLHEMRLQSPYEIVWIPIVDQLTDVKQRHFEVLQAPMTWYSVYHPSIISKASVKFIREEWHFRNKPILVVLDHQGRVLSPNAIHMMWIWGSHAFPFTTLREEALWREEAWRLELLVDGIDATILNWHGEVLDDQTGISYIEIFLGAVIDSITFKWGDGQNQEKNSYKIGGDGGSSGGKISLDWPREYLTSISGTFGSYLGEGVIHSISFETNKEVHGPYGPKEEGTPFSVPMENGEIVGFHGFAGHELYFPRPPKQFCRVILVSLSMPLPQYVLIAFSTWCPYLQFCRSTDINWIVYDYSGKFDESQENNHLKIIDGAVFKGKIYVTTTHAEIGVLNLNSHPYVILLKVNRNAKLKRGLWRFLVSGEQHLMIYAISCRKHIVYELNFSTMKWVKMQNFGDQALIVF</sequence>
<dbReference type="InterPro" id="IPR027942">
    <property type="entry name" value="SEO_N"/>
</dbReference>
<evidence type="ECO:0000256" key="2">
    <source>
        <dbReference type="ARBA" id="ARBA00022734"/>
    </source>
</evidence>
<comment type="caution">
    <text evidence="5">The sequence shown here is derived from an EMBL/GenBank/DDBJ whole genome shotgun (WGS) entry which is preliminary data.</text>
</comment>
<dbReference type="GO" id="GO:0030246">
    <property type="term" value="F:carbohydrate binding"/>
    <property type="evidence" value="ECO:0007669"/>
    <property type="project" value="UniProtKB-KW"/>
</dbReference>
<keyword evidence="6" id="KW-1185">Reference proteome</keyword>
<dbReference type="InterPro" id="IPR039299">
    <property type="entry name" value="SEOA"/>
</dbReference>
<dbReference type="PANTHER" id="PTHR33232">
    <property type="entry name" value="PROTEIN SIEVE ELEMENT OCCLUSION B-LIKE"/>
    <property type="match status" value="1"/>
</dbReference>
<organism evidence="5 6">
    <name type="scientific">Lithocarpus litseifolius</name>
    <dbReference type="NCBI Taxonomy" id="425828"/>
    <lineage>
        <taxon>Eukaryota</taxon>
        <taxon>Viridiplantae</taxon>
        <taxon>Streptophyta</taxon>
        <taxon>Embryophyta</taxon>
        <taxon>Tracheophyta</taxon>
        <taxon>Spermatophyta</taxon>
        <taxon>Magnoliopsida</taxon>
        <taxon>eudicotyledons</taxon>
        <taxon>Gunneridae</taxon>
        <taxon>Pentapetalae</taxon>
        <taxon>rosids</taxon>
        <taxon>fabids</taxon>
        <taxon>Fagales</taxon>
        <taxon>Fagaceae</taxon>
        <taxon>Lithocarpus</taxon>
    </lineage>
</organism>
<feature type="compositionally biased region" description="Low complexity" evidence="3">
    <location>
        <begin position="29"/>
        <end position="48"/>
    </location>
</feature>
<dbReference type="SMART" id="SM00915">
    <property type="entry name" value="Jacalin"/>
    <property type="match status" value="1"/>
</dbReference>
<comment type="similarity">
    <text evidence="1">Belongs to the jacalin lectin family.</text>
</comment>
<dbReference type="SUPFAM" id="SSF51101">
    <property type="entry name" value="Mannose-binding lectins"/>
    <property type="match status" value="1"/>
</dbReference>
<dbReference type="EMBL" id="JAZDWU010000001">
    <property type="protein sequence ID" value="KAL0014203.1"/>
    <property type="molecule type" value="Genomic_DNA"/>
</dbReference>
<dbReference type="PANTHER" id="PTHR33232:SF9">
    <property type="entry name" value="PROTEIN SIEVE ELEMENT OCCLUSION B"/>
    <property type="match status" value="1"/>
</dbReference>
<dbReference type="Proteomes" id="UP001459277">
    <property type="component" value="Unassembled WGS sequence"/>
</dbReference>
<evidence type="ECO:0000313" key="6">
    <source>
        <dbReference type="Proteomes" id="UP001459277"/>
    </source>
</evidence>
<feature type="compositionally biased region" description="Polar residues" evidence="3">
    <location>
        <begin position="49"/>
        <end position="78"/>
    </location>
</feature>
<dbReference type="Pfam" id="PF01419">
    <property type="entry name" value="Jacalin"/>
    <property type="match status" value="1"/>
</dbReference>
<proteinExistence type="inferred from homology"/>
<dbReference type="CDD" id="cd09612">
    <property type="entry name" value="Jacalin"/>
    <property type="match status" value="1"/>
</dbReference>
<reference evidence="5 6" key="1">
    <citation type="submission" date="2024-01" db="EMBL/GenBank/DDBJ databases">
        <title>A telomere-to-telomere, gap-free genome of sweet tea (Lithocarpus litseifolius).</title>
        <authorList>
            <person name="Zhou J."/>
        </authorList>
    </citation>
    <scope>NUCLEOTIDE SEQUENCE [LARGE SCALE GENOMIC DNA]</scope>
    <source>
        <strain evidence="5">Zhou-2022a</strain>
        <tissue evidence="5">Leaf</tissue>
    </source>
</reference>
<dbReference type="AlphaFoldDB" id="A0AAW2DXE1"/>
<dbReference type="Gene3D" id="2.100.10.30">
    <property type="entry name" value="Jacalin-like lectin domain"/>
    <property type="match status" value="1"/>
</dbReference>
<feature type="region of interest" description="Disordered" evidence="3">
    <location>
        <begin position="95"/>
        <end position="130"/>
    </location>
</feature>
<dbReference type="InterPro" id="IPR033734">
    <property type="entry name" value="Jacalin-like_lectin_dom_plant"/>
</dbReference>
<name>A0AAW2DXE1_9ROSI</name>
<feature type="domain" description="Jacalin-type lectin" evidence="4">
    <location>
        <begin position="643"/>
        <end position="793"/>
    </location>
</feature>
<feature type="compositionally biased region" description="Polar residues" evidence="3">
    <location>
        <begin position="13"/>
        <end position="28"/>
    </location>
</feature>
<protein>
    <recommendedName>
        <fullName evidence="4">Jacalin-type lectin domain-containing protein</fullName>
    </recommendedName>
</protein>
<evidence type="ECO:0000256" key="3">
    <source>
        <dbReference type="SAM" id="MobiDB-lite"/>
    </source>
</evidence>
<dbReference type="InterPro" id="IPR001229">
    <property type="entry name" value="Jacalin-like_lectin_dom"/>
</dbReference>
<evidence type="ECO:0000259" key="4">
    <source>
        <dbReference type="PROSITE" id="PS51752"/>
    </source>
</evidence>
<feature type="region of interest" description="Disordered" evidence="3">
    <location>
        <begin position="1"/>
        <end position="78"/>
    </location>
</feature>
<gene>
    <name evidence="5" type="ORF">SO802_001272</name>
</gene>
<evidence type="ECO:0000313" key="5">
    <source>
        <dbReference type="EMBL" id="KAL0014203.1"/>
    </source>
</evidence>
<dbReference type="InterPro" id="IPR005174">
    <property type="entry name" value="KIB1-4_b-propeller"/>
</dbReference>